<dbReference type="InterPro" id="IPR001128">
    <property type="entry name" value="Cyt_P450"/>
</dbReference>
<evidence type="ECO:0000256" key="7">
    <source>
        <dbReference type="RuleBase" id="RU000461"/>
    </source>
</evidence>
<proteinExistence type="inferred from homology"/>
<evidence type="ECO:0000313" key="8">
    <source>
        <dbReference type="EMBL" id="MCP2309574.1"/>
    </source>
</evidence>
<evidence type="ECO:0000256" key="1">
    <source>
        <dbReference type="ARBA" id="ARBA00010617"/>
    </source>
</evidence>
<dbReference type="InterPro" id="IPR002401">
    <property type="entry name" value="Cyt_P450_E_grp-I"/>
</dbReference>
<dbReference type="Pfam" id="PF00067">
    <property type="entry name" value="p450"/>
    <property type="match status" value="1"/>
</dbReference>
<dbReference type="PRINTS" id="PR00385">
    <property type="entry name" value="P450"/>
</dbReference>
<dbReference type="PANTHER" id="PTHR24291">
    <property type="entry name" value="CYTOCHROME P450 FAMILY 4"/>
    <property type="match status" value="1"/>
</dbReference>
<dbReference type="EMBL" id="JAMZDX010000002">
    <property type="protein sequence ID" value="MCP2309574.1"/>
    <property type="molecule type" value="Genomic_DNA"/>
</dbReference>
<dbReference type="InterPro" id="IPR036396">
    <property type="entry name" value="Cyt_P450_sf"/>
</dbReference>
<accession>A0ABT1IWY8</accession>
<sequence length="453" mass="50294">MTADATTPPHAPGRLPAVGHLMPLLRDRLAFMQELRSHGDVVQIGVGPRPVFVVNSPELIWEMLTAQSANFSKGRLFDKLRLFGGSPLPIAEGKQHLQRRRLMQPAFHRERINSYIDRMSTTAEAALRTWEHGARLDVLNELQLITQGVVMSLLFDSEPARDPAQAIMNSVDTVFQAAIRRTVSPVSAWEGLPLPGNRKLRAANALLRRTVGDIVTAHRTDPGAHDNVVSLLLEARDEDGRPLDDDEILSEVTALLAAGSETTAVTMAWLLHELGRNPDIEERLHHEVDTVLAGDRLTADHLPRLDYTRRLVTETLRLHNPGWIVTRQATVPVRLGTALLPAGADLIWSPYALHRDPELYHDPLRFDPDRWLPERPQPPRGAYIPFGAGKRMCIGDGFTWAEATVLTALIASRWTLRHTPGTTVRPVPAITVHPSSLHMVLEAREHAAAREAA</sequence>
<dbReference type="PRINTS" id="PR00463">
    <property type="entry name" value="EP450I"/>
</dbReference>
<evidence type="ECO:0000256" key="2">
    <source>
        <dbReference type="ARBA" id="ARBA00022617"/>
    </source>
</evidence>
<organism evidence="8 9">
    <name type="scientific">Kitasatospora paracochleata</name>
    <dbReference type="NCBI Taxonomy" id="58354"/>
    <lineage>
        <taxon>Bacteria</taxon>
        <taxon>Bacillati</taxon>
        <taxon>Actinomycetota</taxon>
        <taxon>Actinomycetes</taxon>
        <taxon>Kitasatosporales</taxon>
        <taxon>Streptomycetaceae</taxon>
        <taxon>Kitasatospora</taxon>
    </lineage>
</organism>
<keyword evidence="3 7" id="KW-0479">Metal-binding</keyword>
<evidence type="ECO:0000256" key="5">
    <source>
        <dbReference type="ARBA" id="ARBA00023004"/>
    </source>
</evidence>
<keyword evidence="2 7" id="KW-0349">Heme</keyword>
<reference evidence="8 9" key="1">
    <citation type="submission" date="2022-06" db="EMBL/GenBank/DDBJ databases">
        <title>Sequencing the genomes of 1000 actinobacteria strains.</title>
        <authorList>
            <person name="Klenk H.-P."/>
        </authorList>
    </citation>
    <scope>NUCLEOTIDE SEQUENCE [LARGE SCALE GENOMIC DNA]</scope>
    <source>
        <strain evidence="8 9">DSM 41656</strain>
    </source>
</reference>
<dbReference type="Proteomes" id="UP001206483">
    <property type="component" value="Unassembled WGS sequence"/>
</dbReference>
<dbReference type="PANTHER" id="PTHR24291:SF50">
    <property type="entry name" value="BIFUNCTIONAL ALBAFLAVENONE MONOOXYGENASE_TERPENE SYNTHASE"/>
    <property type="match status" value="1"/>
</dbReference>
<evidence type="ECO:0000256" key="4">
    <source>
        <dbReference type="ARBA" id="ARBA00023002"/>
    </source>
</evidence>
<dbReference type="RefSeq" id="WP_253796659.1">
    <property type="nucleotide sequence ID" value="NZ_BAAAUB010000006.1"/>
</dbReference>
<protein>
    <submittedName>
        <fullName evidence="8">Cytochrome P450</fullName>
    </submittedName>
</protein>
<dbReference type="Gene3D" id="1.10.630.10">
    <property type="entry name" value="Cytochrome P450"/>
    <property type="match status" value="1"/>
</dbReference>
<dbReference type="InterPro" id="IPR050196">
    <property type="entry name" value="Cytochrome_P450_Monoox"/>
</dbReference>
<dbReference type="PROSITE" id="PS00086">
    <property type="entry name" value="CYTOCHROME_P450"/>
    <property type="match status" value="1"/>
</dbReference>
<keyword evidence="9" id="KW-1185">Reference proteome</keyword>
<evidence type="ECO:0000313" key="9">
    <source>
        <dbReference type="Proteomes" id="UP001206483"/>
    </source>
</evidence>
<dbReference type="CDD" id="cd11049">
    <property type="entry name" value="CYP170A1-like"/>
    <property type="match status" value="1"/>
</dbReference>
<gene>
    <name evidence="8" type="ORF">FHR36_002698</name>
</gene>
<dbReference type="SUPFAM" id="SSF48264">
    <property type="entry name" value="Cytochrome P450"/>
    <property type="match status" value="1"/>
</dbReference>
<dbReference type="InterPro" id="IPR017972">
    <property type="entry name" value="Cyt_P450_CS"/>
</dbReference>
<comment type="similarity">
    <text evidence="1 7">Belongs to the cytochrome P450 family.</text>
</comment>
<name>A0ABT1IWY8_9ACTN</name>
<evidence type="ECO:0000256" key="3">
    <source>
        <dbReference type="ARBA" id="ARBA00022723"/>
    </source>
</evidence>
<keyword evidence="6 7" id="KW-0503">Monooxygenase</keyword>
<comment type="caution">
    <text evidence="8">The sequence shown here is derived from an EMBL/GenBank/DDBJ whole genome shotgun (WGS) entry which is preliminary data.</text>
</comment>
<evidence type="ECO:0000256" key="6">
    <source>
        <dbReference type="ARBA" id="ARBA00023033"/>
    </source>
</evidence>
<keyword evidence="4 7" id="KW-0560">Oxidoreductase</keyword>
<keyword evidence="5 7" id="KW-0408">Iron</keyword>